<keyword evidence="1" id="KW-0808">Transferase</keyword>
<dbReference type="GO" id="GO:0016990">
    <property type="term" value="F:arginine deiminase activity"/>
    <property type="evidence" value="ECO:0007669"/>
    <property type="project" value="TreeGrafter"/>
</dbReference>
<proteinExistence type="predicted"/>
<dbReference type="Pfam" id="PF19420">
    <property type="entry name" value="DDAH_eukar"/>
    <property type="match status" value="1"/>
</dbReference>
<dbReference type="RefSeq" id="WP_118335841.1">
    <property type="nucleotide sequence ID" value="NZ_AP025567.1"/>
</dbReference>
<comment type="caution">
    <text evidence="1">The sequence shown here is derived from an EMBL/GenBank/DDBJ whole genome shotgun (WGS) entry which is preliminary data.</text>
</comment>
<gene>
    <name evidence="1" type="ORF">DW099_11690</name>
</gene>
<sequence length="316" mass="35948">MHDILEKNAFDPLGGDKWFPKETWFEEDMPEYWGDWGCHSEVDELKAVLMRRPGAEVDDFDFREVRFRTEIDPERFRAQHDKLADFYRSKGIAVHYVEEQRKDRPNALFCRDLLLMTPEGAIICRPAMAARRGEETAVARTVANLNIPIIKTINADGYFEGANVMWVDRETVILAVGARTNRAGAEQVAAELKRIGVKEIIYMQTPCGQAHIDGVFNIASHDLVYMYPSQVPYSVVDAMKKKGYRILECPDTRECKEGFGVNFVAIRPGEIVMPAGNDRSREILERGGVKVHVIEYDEVVKAWGGMHCCTAFLKRG</sequence>
<name>A0A415E142_9FIRM</name>
<keyword evidence="2" id="KW-1185">Reference proteome</keyword>
<dbReference type="STRING" id="1776384.GCA_900086585_00827"/>
<protein>
    <submittedName>
        <fullName evidence="1">Amidinotransferase</fullName>
    </submittedName>
</protein>
<dbReference type="AlphaFoldDB" id="A0A415E142"/>
<evidence type="ECO:0000313" key="2">
    <source>
        <dbReference type="Proteomes" id="UP000284841"/>
    </source>
</evidence>
<dbReference type="GO" id="GO:0019546">
    <property type="term" value="P:L-arginine deiminase pathway"/>
    <property type="evidence" value="ECO:0007669"/>
    <property type="project" value="TreeGrafter"/>
</dbReference>
<reference evidence="1 2" key="1">
    <citation type="submission" date="2018-08" db="EMBL/GenBank/DDBJ databases">
        <title>A genome reference for cultivated species of the human gut microbiota.</title>
        <authorList>
            <person name="Zou Y."/>
            <person name="Xue W."/>
            <person name="Luo G."/>
        </authorList>
    </citation>
    <scope>NUCLEOTIDE SEQUENCE [LARGE SCALE GENOMIC DNA]</scope>
    <source>
        <strain evidence="1 2">AM07-24</strain>
    </source>
</reference>
<organism evidence="1 2">
    <name type="scientific">Emergencia timonensis</name>
    <dbReference type="NCBI Taxonomy" id="1776384"/>
    <lineage>
        <taxon>Bacteria</taxon>
        <taxon>Bacillati</taxon>
        <taxon>Bacillota</taxon>
        <taxon>Clostridia</taxon>
        <taxon>Peptostreptococcales</taxon>
        <taxon>Anaerovoracaceae</taxon>
        <taxon>Emergencia</taxon>
    </lineage>
</organism>
<dbReference type="SUPFAM" id="SSF55909">
    <property type="entry name" value="Pentein"/>
    <property type="match status" value="1"/>
</dbReference>
<dbReference type="Proteomes" id="UP000284841">
    <property type="component" value="Unassembled WGS sequence"/>
</dbReference>
<evidence type="ECO:0000313" key="1">
    <source>
        <dbReference type="EMBL" id="RHJ87355.1"/>
    </source>
</evidence>
<dbReference type="Gene3D" id="3.75.10.10">
    <property type="entry name" value="L-arginine/glycine Amidinotransferase, Chain A"/>
    <property type="match status" value="1"/>
</dbReference>
<accession>A0A415E142</accession>
<dbReference type="PANTHER" id="PTHR47271:SF2">
    <property type="entry name" value="ARGININE DEIMINASE"/>
    <property type="match status" value="1"/>
</dbReference>
<dbReference type="PANTHER" id="PTHR47271">
    <property type="entry name" value="ARGININE DEIMINASE"/>
    <property type="match status" value="1"/>
</dbReference>
<dbReference type="EMBL" id="QRMS01000003">
    <property type="protein sequence ID" value="RHJ87355.1"/>
    <property type="molecule type" value="Genomic_DNA"/>
</dbReference>
<dbReference type="OrthoDB" id="9807502at2"/>
<dbReference type="GO" id="GO:0016740">
    <property type="term" value="F:transferase activity"/>
    <property type="evidence" value="ECO:0007669"/>
    <property type="project" value="UniProtKB-KW"/>
</dbReference>